<dbReference type="GO" id="GO:0003677">
    <property type="term" value="F:DNA binding"/>
    <property type="evidence" value="ECO:0007669"/>
    <property type="project" value="UniProtKB-KW"/>
</dbReference>
<dbReference type="InterPro" id="IPR000380">
    <property type="entry name" value="Topo_IA"/>
</dbReference>
<dbReference type="Proteomes" id="UP000240535">
    <property type="component" value="Unassembled WGS sequence"/>
</dbReference>
<name>A0A2P8QYA7_9BACT</name>
<comment type="similarity">
    <text evidence="2">Belongs to the type IA topoisomerase family.</text>
</comment>
<dbReference type="CDD" id="cd01028">
    <property type="entry name" value="TOPRIM_TopoIA"/>
    <property type="match status" value="1"/>
</dbReference>
<dbReference type="Gene3D" id="1.10.460.10">
    <property type="entry name" value="Topoisomerase I, domain 2"/>
    <property type="match status" value="1"/>
</dbReference>
<evidence type="ECO:0000256" key="10">
    <source>
        <dbReference type="ARBA" id="ARBA00032877"/>
    </source>
</evidence>
<dbReference type="PANTHER" id="PTHR42785">
    <property type="entry name" value="DNA TOPOISOMERASE, TYPE IA, CORE"/>
    <property type="match status" value="1"/>
</dbReference>
<evidence type="ECO:0000256" key="9">
    <source>
        <dbReference type="ARBA" id="ARBA00032235"/>
    </source>
</evidence>
<dbReference type="SMART" id="SM00437">
    <property type="entry name" value="TOP1Ac"/>
    <property type="match status" value="1"/>
</dbReference>
<evidence type="ECO:0000256" key="1">
    <source>
        <dbReference type="ARBA" id="ARBA00000213"/>
    </source>
</evidence>
<dbReference type="InterPro" id="IPR003602">
    <property type="entry name" value="Topo_IA_DNA-bd_dom"/>
</dbReference>
<dbReference type="RefSeq" id="WP_106872866.1">
    <property type="nucleotide sequence ID" value="NZ_CP053841.1"/>
</dbReference>
<keyword evidence="4" id="KW-0799">Topoisomerase</keyword>
<dbReference type="Pfam" id="PF01131">
    <property type="entry name" value="Topoisom_bac"/>
    <property type="match status" value="1"/>
</dbReference>
<evidence type="ECO:0000256" key="3">
    <source>
        <dbReference type="ARBA" id="ARBA00012891"/>
    </source>
</evidence>
<evidence type="ECO:0000313" key="14">
    <source>
        <dbReference type="Proteomes" id="UP000240535"/>
    </source>
</evidence>
<dbReference type="GO" id="GO:0003917">
    <property type="term" value="F:DNA topoisomerase type I (single strand cut, ATP-independent) activity"/>
    <property type="evidence" value="ECO:0007669"/>
    <property type="project" value="UniProtKB-EC"/>
</dbReference>
<dbReference type="InterPro" id="IPR006171">
    <property type="entry name" value="TOPRIM_dom"/>
</dbReference>
<dbReference type="EC" id="5.6.2.1" evidence="3"/>
<keyword evidence="14" id="KW-1185">Reference proteome</keyword>
<dbReference type="GO" id="GO:0006265">
    <property type="term" value="P:DNA topological change"/>
    <property type="evidence" value="ECO:0007669"/>
    <property type="project" value="InterPro"/>
</dbReference>
<dbReference type="SMART" id="SM00493">
    <property type="entry name" value="TOPRIM"/>
    <property type="match status" value="1"/>
</dbReference>
<comment type="catalytic activity">
    <reaction evidence="1">
        <text>ATP-independent breakage of single-stranded DNA, followed by passage and rejoining.</text>
        <dbReference type="EC" id="5.6.2.1"/>
    </reaction>
</comment>
<evidence type="ECO:0000313" key="13">
    <source>
        <dbReference type="EMBL" id="PSM51243.1"/>
    </source>
</evidence>
<reference evidence="14" key="1">
    <citation type="submission" date="2017-10" db="EMBL/GenBank/DDBJ databases">
        <title>Campylobacter species from seals.</title>
        <authorList>
            <person name="Gilbert M.J."/>
            <person name="Zomer A.L."/>
            <person name="Timmerman A.J."/>
            <person name="Duim B."/>
            <person name="Wagenaar J.A."/>
        </authorList>
    </citation>
    <scope>NUCLEOTIDE SEQUENCE [LARGE SCALE GENOMIC DNA]</scope>
    <source>
        <strain evidence="14">17S00004-5</strain>
    </source>
</reference>
<dbReference type="OrthoDB" id="9804262at2"/>
<dbReference type="PROSITE" id="PS50880">
    <property type="entry name" value="TOPRIM"/>
    <property type="match status" value="1"/>
</dbReference>
<keyword evidence="5" id="KW-0238">DNA-binding</keyword>
<dbReference type="PRINTS" id="PR00417">
    <property type="entry name" value="PRTPISMRASEI"/>
</dbReference>
<evidence type="ECO:0000256" key="2">
    <source>
        <dbReference type="ARBA" id="ARBA00009446"/>
    </source>
</evidence>
<dbReference type="InterPro" id="IPR013497">
    <property type="entry name" value="Topo_IA_cen"/>
</dbReference>
<organism evidence="13 14">
    <name type="scientific">Campylobacter blaseri</name>
    <dbReference type="NCBI Taxonomy" id="2042961"/>
    <lineage>
        <taxon>Bacteria</taxon>
        <taxon>Pseudomonadati</taxon>
        <taxon>Campylobacterota</taxon>
        <taxon>Epsilonproteobacteria</taxon>
        <taxon>Campylobacterales</taxon>
        <taxon>Campylobacteraceae</taxon>
        <taxon>Campylobacter</taxon>
    </lineage>
</organism>
<evidence type="ECO:0000256" key="7">
    <source>
        <dbReference type="ARBA" id="ARBA00030003"/>
    </source>
</evidence>
<evidence type="ECO:0000259" key="11">
    <source>
        <dbReference type="PROSITE" id="PS50880"/>
    </source>
</evidence>
<dbReference type="Gene3D" id="1.10.290.10">
    <property type="entry name" value="Topoisomerase I, domain 4"/>
    <property type="match status" value="1"/>
</dbReference>
<dbReference type="InterPro" id="IPR013826">
    <property type="entry name" value="Topo_IA_cen_sub3"/>
</dbReference>
<feature type="domain" description="Topo IA-type catalytic" evidence="12">
    <location>
        <begin position="127"/>
        <end position="555"/>
    </location>
</feature>
<dbReference type="AlphaFoldDB" id="A0A2P8QYA7"/>
<dbReference type="InterPro" id="IPR013824">
    <property type="entry name" value="Topo_IA_cen_sub1"/>
</dbReference>
<evidence type="ECO:0000256" key="6">
    <source>
        <dbReference type="ARBA" id="ARBA00023235"/>
    </source>
</evidence>
<dbReference type="InterPro" id="IPR013825">
    <property type="entry name" value="Topo_IA_cen_sub2"/>
</dbReference>
<dbReference type="Pfam" id="PF01751">
    <property type="entry name" value="Toprim"/>
    <property type="match status" value="1"/>
</dbReference>
<sequence>MQNTIIIIESPNKCEKIEKITGAKVYATKGHFKELSKEIVSNYQDYTPIFEIKKEKKYQINQIFNECKGKDVIIATDPDREGYGIGYMVYDTIKNIAKSIKRAEFHEITESGIKKGLDRAVPFTNSNLKEFDSFKARAVGDKLVGFIMSPTYINKLNDKNISVGRVQTPALALIVKRELEIKEFNKNPASKQISYKIKAKLQTRDGIEFNAINDNIFTSKEEANAKIAEFANAMAKVYQIDTKQIKIKPNAPFRTSQLQEIASKRLGFSSDKTMSLAQKLFEKGLITYHRTDSNTISDEFINEVEAKFKEQEWYEKREYKAGVQSQAQAHEAIRISHVHEYTKIEEIGVKENLSDDEKALYELIFLNSVQSQAKNAINENTTYDISITTLSFKTKTSKCIYNGFKGALKEESQDDEDKDEEVLEITLNLKQGDEVKITGYELAEVKKQAPKHYKESNFISLLEKEGIGRPSTYATFLPTLLKREYVIIEKKGKNQIIIATSKGINFIKTIKANDEWVSQSEFTKQMESVLDEISDGKVGYLDFIKPLHEKMGFVKLNSGETKPPSDKQLEWAKSIAKNINLELPKGIERDWKICSNFIEKNKDKDVRPPSDKQLAFAKKLATDNKVELPNGIEKDVKICSNFIDKHIKKK</sequence>
<evidence type="ECO:0000256" key="4">
    <source>
        <dbReference type="ARBA" id="ARBA00023029"/>
    </source>
</evidence>
<dbReference type="InterPro" id="IPR003601">
    <property type="entry name" value="Topo_IA_2"/>
</dbReference>
<dbReference type="SMART" id="SM00436">
    <property type="entry name" value="TOP1Bc"/>
    <property type="match status" value="1"/>
</dbReference>
<gene>
    <name evidence="13" type="ORF">CQ405_08995</name>
</gene>
<dbReference type="SUPFAM" id="SSF56712">
    <property type="entry name" value="Prokaryotic type I DNA topoisomerase"/>
    <property type="match status" value="1"/>
</dbReference>
<dbReference type="InterPro" id="IPR023405">
    <property type="entry name" value="Topo_IA_core_domain"/>
</dbReference>
<protein>
    <recommendedName>
        <fullName evidence="3">DNA topoisomerase</fullName>
        <ecNumber evidence="3">5.6.2.1</ecNumber>
    </recommendedName>
    <alternativeName>
        <fullName evidence="10">Omega-protein</fullName>
    </alternativeName>
    <alternativeName>
        <fullName evidence="9">Relaxing enzyme</fullName>
    </alternativeName>
    <alternativeName>
        <fullName evidence="7">Swivelase</fullName>
    </alternativeName>
    <alternativeName>
        <fullName evidence="8">Untwisting enzyme</fullName>
    </alternativeName>
</protein>
<dbReference type="EMBL" id="PDHH01000010">
    <property type="protein sequence ID" value="PSM51243.1"/>
    <property type="molecule type" value="Genomic_DNA"/>
</dbReference>
<dbReference type="Gene3D" id="3.40.50.140">
    <property type="match status" value="1"/>
</dbReference>
<accession>A0A2P8QYA7</accession>
<feature type="domain" description="Toprim" evidence="11">
    <location>
        <begin position="3"/>
        <end position="108"/>
    </location>
</feature>
<proteinExistence type="inferred from homology"/>
<dbReference type="PANTHER" id="PTHR42785:SF1">
    <property type="entry name" value="DNA TOPOISOMERASE"/>
    <property type="match status" value="1"/>
</dbReference>
<evidence type="ECO:0000256" key="8">
    <source>
        <dbReference type="ARBA" id="ARBA00031985"/>
    </source>
</evidence>
<evidence type="ECO:0000256" key="5">
    <source>
        <dbReference type="ARBA" id="ARBA00023125"/>
    </source>
</evidence>
<keyword evidence="6 13" id="KW-0413">Isomerase</keyword>
<dbReference type="Gene3D" id="2.70.20.10">
    <property type="entry name" value="Topoisomerase I, domain 3"/>
    <property type="match status" value="1"/>
</dbReference>
<comment type="caution">
    <text evidence="13">The sequence shown here is derived from an EMBL/GenBank/DDBJ whole genome shotgun (WGS) entry which is preliminary data.</text>
</comment>
<dbReference type="PROSITE" id="PS52039">
    <property type="entry name" value="TOPO_IA_2"/>
    <property type="match status" value="1"/>
</dbReference>
<dbReference type="CDD" id="cd00186">
    <property type="entry name" value="TOP1Ac"/>
    <property type="match status" value="1"/>
</dbReference>
<evidence type="ECO:0000259" key="12">
    <source>
        <dbReference type="PROSITE" id="PS52039"/>
    </source>
</evidence>